<dbReference type="SUPFAM" id="SSF143865">
    <property type="entry name" value="CorA soluble domain-like"/>
    <property type="match status" value="1"/>
</dbReference>
<gene>
    <name evidence="13" type="primary">corA</name>
    <name evidence="13" type="ORF">Csp1_10080</name>
</gene>
<evidence type="ECO:0000256" key="6">
    <source>
        <dbReference type="ARBA" id="ARBA00022842"/>
    </source>
</evidence>
<feature type="transmembrane region" description="Helical" evidence="12">
    <location>
        <begin position="309"/>
        <end position="329"/>
    </location>
</feature>
<evidence type="ECO:0000256" key="10">
    <source>
        <dbReference type="ARBA" id="ARBA00034269"/>
    </source>
</evidence>
<dbReference type="PANTHER" id="PTHR46494">
    <property type="entry name" value="CORA FAMILY METAL ION TRANSPORTER (EUROFUNG)"/>
    <property type="match status" value="1"/>
</dbReference>
<dbReference type="GO" id="GO:0015087">
    <property type="term" value="F:cobalt ion transmembrane transporter activity"/>
    <property type="evidence" value="ECO:0007669"/>
    <property type="project" value="TreeGrafter"/>
</dbReference>
<evidence type="ECO:0000313" key="14">
    <source>
        <dbReference type="Proteomes" id="UP000247696"/>
    </source>
</evidence>
<dbReference type="FunFam" id="1.20.58.340:FF:000004">
    <property type="entry name" value="Magnesium transport protein CorA"/>
    <property type="match status" value="1"/>
</dbReference>
<dbReference type="Pfam" id="PF01544">
    <property type="entry name" value="CorA"/>
    <property type="match status" value="1"/>
</dbReference>
<proteinExistence type="inferred from homology"/>
<keyword evidence="4" id="KW-1003">Cell membrane</keyword>
<reference evidence="14" key="1">
    <citation type="submission" date="2017-11" db="EMBL/GenBank/DDBJ databases">
        <title>Otitis media/interna in a cat caused by the recently described species Corynebacterium provencense.</title>
        <authorList>
            <person name="Kittl S."/>
            <person name="Brodard I."/>
            <person name="Rychener L."/>
            <person name="Jores J."/>
            <person name="Roosje P."/>
            <person name="Gobeli Brawand S."/>
        </authorList>
    </citation>
    <scope>NUCLEOTIDE SEQUENCE [LARGE SCALE GENOMIC DNA]</scope>
    <source>
        <strain evidence="14">17KM38</strain>
    </source>
</reference>
<organism evidence="13 14">
    <name type="scientific">Corynebacterium provencense</name>
    <dbReference type="NCBI Taxonomy" id="1737425"/>
    <lineage>
        <taxon>Bacteria</taxon>
        <taxon>Bacillati</taxon>
        <taxon>Actinomycetota</taxon>
        <taxon>Actinomycetes</taxon>
        <taxon>Mycobacteriales</taxon>
        <taxon>Corynebacteriaceae</taxon>
        <taxon>Corynebacterium</taxon>
    </lineage>
</organism>
<dbReference type="CDD" id="cd12830">
    <property type="entry name" value="MtCorA-like"/>
    <property type="match status" value="1"/>
</dbReference>
<evidence type="ECO:0000256" key="3">
    <source>
        <dbReference type="ARBA" id="ARBA00022448"/>
    </source>
</evidence>
<dbReference type="GO" id="GO:0000287">
    <property type="term" value="F:magnesium ion binding"/>
    <property type="evidence" value="ECO:0007669"/>
    <property type="project" value="TreeGrafter"/>
</dbReference>
<dbReference type="GO" id="GO:0015095">
    <property type="term" value="F:magnesium ion transmembrane transporter activity"/>
    <property type="evidence" value="ECO:0007669"/>
    <property type="project" value="TreeGrafter"/>
</dbReference>
<keyword evidence="5 12" id="KW-0812">Transmembrane</keyword>
<dbReference type="SUPFAM" id="SSF144083">
    <property type="entry name" value="Magnesium transport protein CorA, transmembrane region"/>
    <property type="match status" value="1"/>
</dbReference>
<accession>A0A2Z3YT78</accession>
<evidence type="ECO:0000256" key="2">
    <source>
        <dbReference type="ARBA" id="ARBA00009765"/>
    </source>
</evidence>
<dbReference type="Proteomes" id="UP000247696">
    <property type="component" value="Chromosome"/>
</dbReference>
<dbReference type="KEGG" id="cpre:Csp1_10080"/>
<evidence type="ECO:0000256" key="7">
    <source>
        <dbReference type="ARBA" id="ARBA00022989"/>
    </source>
</evidence>
<protein>
    <submittedName>
        <fullName evidence="13">Cobalt/magnesium transport protein CorA</fullName>
    </submittedName>
</protein>
<keyword evidence="14" id="KW-1185">Reference proteome</keyword>
<dbReference type="GO" id="GO:0050897">
    <property type="term" value="F:cobalt ion binding"/>
    <property type="evidence" value="ECO:0007669"/>
    <property type="project" value="TreeGrafter"/>
</dbReference>
<evidence type="ECO:0000313" key="13">
    <source>
        <dbReference type="EMBL" id="AWT25814.1"/>
    </source>
</evidence>
<sequence>MYRRPGPDVAHGAVVPGERTEIDPDGDATGLLAELHDALGDGDFCWIDVSEPDAVFMHRLAEVFGIHELIVEDAVSAHQRPKFEHYGNQILFVLRPVNYISGGTDPDPTPDVTTGEIQTILGSDFVITVCHGETPDPTVRIEKNLRRLFLPQTVLYSLADDVVDHYLAVSDELEDDVSAMETTVFAPGNGFDIQEVYLQMREVLEVRHAIDPLTVALRLLMDDQHVIVEESRAYLRDVLDHQILAADRIGNHAERLGSLVDAAAAMISLQQNTDMRRISAWAAVAVVPTLIAGIYGMNFEIMPELTWPFGYPLVICVMISICTGLIALFRHNRWL</sequence>
<evidence type="ECO:0000256" key="9">
    <source>
        <dbReference type="ARBA" id="ARBA00023136"/>
    </source>
</evidence>
<comment type="subcellular location">
    <subcellularLocation>
        <location evidence="1">Cell membrane</location>
        <topology evidence="1">Multi-pass membrane protein</topology>
    </subcellularLocation>
</comment>
<dbReference type="PANTHER" id="PTHR46494:SF1">
    <property type="entry name" value="CORA FAMILY METAL ION TRANSPORTER (EUROFUNG)"/>
    <property type="match status" value="1"/>
</dbReference>
<evidence type="ECO:0000256" key="5">
    <source>
        <dbReference type="ARBA" id="ARBA00022692"/>
    </source>
</evidence>
<comment type="similarity">
    <text evidence="2">Belongs to the CorA metal ion transporter (MIT) (TC 1.A.35) family.</text>
</comment>
<comment type="function">
    <text evidence="11">Mediates influx of magnesium ions. Alternates between open and closed states. Activated by low cytoplasmic Mg(2+) levels. Inactive when cytoplasmic Mg(2+) levels are high.</text>
</comment>
<evidence type="ECO:0000256" key="8">
    <source>
        <dbReference type="ARBA" id="ARBA00023065"/>
    </source>
</evidence>
<feature type="transmembrane region" description="Helical" evidence="12">
    <location>
        <begin position="278"/>
        <end position="297"/>
    </location>
</feature>
<evidence type="ECO:0000256" key="11">
    <source>
        <dbReference type="ARBA" id="ARBA00045497"/>
    </source>
</evidence>
<dbReference type="STRING" id="1737425.GCA_900049755_00280"/>
<evidence type="ECO:0000256" key="4">
    <source>
        <dbReference type="ARBA" id="ARBA00022475"/>
    </source>
</evidence>
<keyword evidence="7 12" id="KW-1133">Transmembrane helix</keyword>
<dbReference type="AlphaFoldDB" id="A0A2Z3YT78"/>
<keyword evidence="6" id="KW-0460">Magnesium</keyword>
<name>A0A2Z3YT78_9CORY</name>
<dbReference type="InterPro" id="IPR045861">
    <property type="entry name" value="CorA_cytoplasmic_dom"/>
</dbReference>
<dbReference type="Gene3D" id="1.20.58.340">
    <property type="entry name" value="Magnesium transport protein CorA, transmembrane region"/>
    <property type="match status" value="2"/>
</dbReference>
<dbReference type="InterPro" id="IPR045863">
    <property type="entry name" value="CorA_TM1_TM2"/>
</dbReference>
<evidence type="ECO:0000256" key="12">
    <source>
        <dbReference type="SAM" id="Phobius"/>
    </source>
</evidence>
<comment type="catalytic activity">
    <reaction evidence="10">
        <text>Mg(2+)(in) = Mg(2+)(out)</text>
        <dbReference type="Rhea" id="RHEA:29827"/>
        <dbReference type="ChEBI" id="CHEBI:18420"/>
    </reaction>
</comment>
<keyword evidence="3" id="KW-0813">Transport</keyword>
<dbReference type="GO" id="GO:0005886">
    <property type="term" value="C:plasma membrane"/>
    <property type="evidence" value="ECO:0007669"/>
    <property type="project" value="UniProtKB-SubCell"/>
</dbReference>
<dbReference type="Gene3D" id="3.30.460.20">
    <property type="entry name" value="CorA soluble domain-like"/>
    <property type="match status" value="1"/>
</dbReference>
<dbReference type="InterPro" id="IPR002523">
    <property type="entry name" value="MgTranspt_CorA/ZnTranspt_ZntB"/>
</dbReference>
<dbReference type="EMBL" id="CP024988">
    <property type="protein sequence ID" value="AWT25814.1"/>
    <property type="molecule type" value="Genomic_DNA"/>
</dbReference>
<keyword evidence="8" id="KW-0406">Ion transport</keyword>
<evidence type="ECO:0000256" key="1">
    <source>
        <dbReference type="ARBA" id="ARBA00004651"/>
    </source>
</evidence>
<keyword evidence="9 12" id="KW-0472">Membrane</keyword>